<dbReference type="AlphaFoldDB" id="A0A2K1QZD5"/>
<feature type="region of interest" description="Disordered" evidence="1">
    <location>
        <begin position="111"/>
        <end position="161"/>
    </location>
</feature>
<dbReference type="OrthoDB" id="3939811at2759"/>
<proteinExistence type="predicted"/>
<dbReference type="EMBL" id="NKHZ01000025">
    <property type="protein sequence ID" value="PNS20414.1"/>
    <property type="molecule type" value="Genomic_DNA"/>
</dbReference>
<comment type="caution">
    <text evidence="2">The sequence shown here is derived from an EMBL/GenBank/DDBJ whole genome shotgun (WGS) entry which is preliminary data.</text>
</comment>
<dbReference type="InParanoid" id="A0A2K1QZD5"/>
<organism evidence="2 3">
    <name type="scientific">Sphaceloma murrayae</name>
    <dbReference type="NCBI Taxonomy" id="2082308"/>
    <lineage>
        <taxon>Eukaryota</taxon>
        <taxon>Fungi</taxon>
        <taxon>Dikarya</taxon>
        <taxon>Ascomycota</taxon>
        <taxon>Pezizomycotina</taxon>
        <taxon>Dothideomycetes</taxon>
        <taxon>Dothideomycetidae</taxon>
        <taxon>Myriangiales</taxon>
        <taxon>Elsinoaceae</taxon>
        <taxon>Sphaceloma</taxon>
    </lineage>
</organism>
<evidence type="ECO:0000313" key="2">
    <source>
        <dbReference type="EMBL" id="PNS20414.1"/>
    </source>
</evidence>
<dbReference type="Proteomes" id="UP000243797">
    <property type="component" value="Unassembled WGS sequence"/>
</dbReference>
<sequence>MVNTHHTVLTGASLHPPQIIALPLPTSAPSSASPSNASSPDLSSLDTPVFSRPSMPSRHSMDSSTSTSTISSLSSSSSSTTRSFSSRTISTRSSFDPLSLPAELPLDFTIPSASSKAKPNRPRAHSHSHSGSYCPSYPAPRSHPGDGYLHPQYAATSDKESKRASYTGNYSAMTEGFASLGLHSRTNSPVLRPALGRGMSDEVRLEMSMFRD</sequence>
<gene>
    <name evidence="2" type="ORF">CAC42_5864</name>
</gene>
<reference evidence="2 3" key="1">
    <citation type="submission" date="2017-06" db="EMBL/GenBank/DDBJ databases">
        <title>Draft genome sequence of a variant of Elsinoe murrayae.</title>
        <authorList>
            <person name="Cheng Q."/>
        </authorList>
    </citation>
    <scope>NUCLEOTIDE SEQUENCE [LARGE SCALE GENOMIC DNA]</scope>
    <source>
        <strain evidence="2 3">CQ-2017a</strain>
    </source>
</reference>
<evidence type="ECO:0000256" key="1">
    <source>
        <dbReference type="SAM" id="MobiDB-lite"/>
    </source>
</evidence>
<keyword evidence="3" id="KW-1185">Reference proteome</keyword>
<name>A0A2K1QZD5_9PEZI</name>
<accession>A0A2K1QZD5</accession>
<protein>
    <submittedName>
        <fullName evidence="2">Uncharacterized protein</fullName>
    </submittedName>
</protein>
<evidence type="ECO:0000313" key="3">
    <source>
        <dbReference type="Proteomes" id="UP000243797"/>
    </source>
</evidence>
<feature type="compositionally biased region" description="Basic residues" evidence="1">
    <location>
        <begin position="118"/>
        <end position="128"/>
    </location>
</feature>
<feature type="region of interest" description="Disordered" evidence="1">
    <location>
        <begin position="25"/>
        <end position="96"/>
    </location>
</feature>